<gene>
    <name evidence="5 8" type="primary">lipB</name>
    <name evidence="8" type="ORF">Q4T40_10390</name>
</gene>
<comment type="miscellaneous">
    <text evidence="5">In the reaction, the free carboxyl group of octanoic acid is attached via an amide linkage to the epsilon-amino group of a specific lysine residue of lipoyl domains of lipoate-dependent enzymes.</text>
</comment>
<comment type="pathway">
    <text evidence="1 5 6">Protein modification; protein lipoylation via endogenous pathway; protein N(6)-(lipoyl)lysine from octanoyl-[acyl-carrier-protein]: step 1/2.</text>
</comment>
<evidence type="ECO:0000256" key="2">
    <source>
        <dbReference type="ARBA" id="ARBA00022679"/>
    </source>
</evidence>
<dbReference type="GO" id="GO:0033819">
    <property type="term" value="F:lipoyl(octanoyl) transferase activity"/>
    <property type="evidence" value="ECO:0007669"/>
    <property type="project" value="UniProtKB-EC"/>
</dbReference>
<dbReference type="EC" id="2.3.1.181" evidence="5 6"/>
<dbReference type="SUPFAM" id="SSF55681">
    <property type="entry name" value="Class II aaRS and biotin synthetases"/>
    <property type="match status" value="1"/>
</dbReference>
<dbReference type="PROSITE" id="PS51733">
    <property type="entry name" value="BPL_LPL_CATALYTIC"/>
    <property type="match status" value="1"/>
</dbReference>
<evidence type="ECO:0000256" key="4">
    <source>
        <dbReference type="ARBA" id="ARBA00024732"/>
    </source>
</evidence>
<dbReference type="EMBL" id="JAUOZS010000001">
    <property type="protein sequence ID" value="MDT8901651.1"/>
    <property type="molecule type" value="Genomic_DNA"/>
</dbReference>
<feature type="site" description="Lowers pKa of active site Cys" evidence="5">
    <location>
        <position position="148"/>
    </location>
</feature>
<feature type="binding site" evidence="5">
    <location>
        <begin position="151"/>
        <end position="153"/>
    </location>
    <ligand>
        <name>substrate</name>
    </ligand>
</feature>
<proteinExistence type="inferred from homology"/>
<comment type="similarity">
    <text evidence="5 6">Belongs to the LipB family.</text>
</comment>
<dbReference type="InterPro" id="IPR045864">
    <property type="entry name" value="aa-tRNA-synth_II/BPL/LPL"/>
</dbReference>
<dbReference type="PANTHER" id="PTHR10993:SF7">
    <property type="entry name" value="LIPOYLTRANSFERASE 2, MITOCHONDRIAL-RELATED"/>
    <property type="match status" value="1"/>
</dbReference>
<dbReference type="Pfam" id="PF21948">
    <property type="entry name" value="LplA-B_cat"/>
    <property type="match status" value="1"/>
</dbReference>
<sequence length="229" mass="24747">MAAGPQKLMHRCLLLQPGLVNYDTGLVLQREARALVENGRYDGILLLLEHPPVVTIGRGGGDENLVAHPAWFKARGIAVAHTDRGGNVTGHNPGQLVGYPIFDLAKWRQDVHWFVHTLEEAIIRTLARYRLTAGRKAKYTGVWLADDKIAAIGVSVKRWITGHGFALNVANDLALFDTIVPCGIKEFGVTSLARAGVAAAVPEVAAQVAAEIAAVFDIEYSEPQGVETQ</sequence>
<comment type="function">
    <text evidence="4 5 6">Catalyzes the transfer of endogenously produced octanoic acid from octanoyl-acyl-carrier-protein onto the lipoyl domains of lipoate-dependent enzymes. Lipoyl-ACP can also act as a substrate although octanoyl-ACP is likely to be the physiological substrate.</text>
</comment>
<feature type="binding site" evidence="5">
    <location>
        <begin position="84"/>
        <end position="91"/>
    </location>
    <ligand>
        <name>substrate</name>
    </ligand>
</feature>
<keyword evidence="9" id="KW-1185">Reference proteome</keyword>
<feature type="binding site" evidence="5">
    <location>
        <begin position="164"/>
        <end position="166"/>
    </location>
    <ligand>
        <name>substrate</name>
    </ligand>
</feature>
<evidence type="ECO:0000313" key="9">
    <source>
        <dbReference type="Proteomes" id="UP001254848"/>
    </source>
</evidence>
<feature type="domain" description="BPL/LPL catalytic" evidence="7">
    <location>
        <begin position="39"/>
        <end position="220"/>
    </location>
</feature>
<keyword evidence="5" id="KW-0963">Cytoplasm</keyword>
<feature type="active site" description="Acyl-thioester intermediate" evidence="5">
    <location>
        <position position="182"/>
    </location>
</feature>
<evidence type="ECO:0000256" key="3">
    <source>
        <dbReference type="ARBA" id="ARBA00023315"/>
    </source>
</evidence>
<keyword evidence="2 5" id="KW-0808">Transferase</keyword>
<dbReference type="Gene3D" id="3.30.930.10">
    <property type="entry name" value="Bira Bifunctional Protein, Domain 2"/>
    <property type="match status" value="1"/>
</dbReference>
<keyword evidence="3 5" id="KW-0012">Acyltransferase</keyword>
<dbReference type="InterPro" id="IPR004143">
    <property type="entry name" value="BPL_LPL_catalytic"/>
</dbReference>
<comment type="subcellular location">
    <subcellularLocation>
        <location evidence="5">Cytoplasm</location>
    </subcellularLocation>
</comment>
<evidence type="ECO:0000256" key="1">
    <source>
        <dbReference type="ARBA" id="ARBA00004821"/>
    </source>
</evidence>
<dbReference type="NCBIfam" id="TIGR00214">
    <property type="entry name" value="lipB"/>
    <property type="match status" value="1"/>
</dbReference>
<protein>
    <recommendedName>
        <fullName evidence="5 6">Octanoyltransferase</fullName>
        <ecNumber evidence="5 6">2.3.1.181</ecNumber>
    </recommendedName>
    <alternativeName>
        <fullName evidence="5">Lipoate-protein ligase B</fullName>
    </alternativeName>
    <alternativeName>
        <fullName evidence="5">Lipoyl/octanoyl transferase</fullName>
    </alternativeName>
    <alternativeName>
        <fullName evidence="5">Octanoyl-[acyl-carrier-protein]-protein N-octanoyltransferase</fullName>
    </alternativeName>
</protein>
<dbReference type="RefSeq" id="WP_413780155.1">
    <property type="nucleotide sequence ID" value="NZ_JAUOZS010000001.1"/>
</dbReference>
<evidence type="ECO:0000256" key="6">
    <source>
        <dbReference type="PIRNR" id="PIRNR016262"/>
    </source>
</evidence>
<name>A0ABU3NXV9_9FIRM</name>
<dbReference type="PIRSF" id="PIRSF016262">
    <property type="entry name" value="LPLase"/>
    <property type="match status" value="1"/>
</dbReference>
<evidence type="ECO:0000259" key="7">
    <source>
        <dbReference type="PROSITE" id="PS51733"/>
    </source>
</evidence>
<dbReference type="PANTHER" id="PTHR10993">
    <property type="entry name" value="OCTANOYLTRANSFERASE"/>
    <property type="match status" value="1"/>
</dbReference>
<organism evidence="8 9">
    <name type="scientific">Anaeroselena agilis</name>
    <dbReference type="NCBI Taxonomy" id="3063788"/>
    <lineage>
        <taxon>Bacteria</taxon>
        <taxon>Bacillati</taxon>
        <taxon>Bacillota</taxon>
        <taxon>Negativicutes</taxon>
        <taxon>Acetonemataceae</taxon>
        <taxon>Anaeroselena</taxon>
    </lineage>
</organism>
<dbReference type="HAMAP" id="MF_00013">
    <property type="entry name" value="LipB"/>
    <property type="match status" value="1"/>
</dbReference>
<dbReference type="NCBIfam" id="NF010925">
    <property type="entry name" value="PRK14345.1"/>
    <property type="match status" value="1"/>
</dbReference>
<dbReference type="Proteomes" id="UP001254848">
    <property type="component" value="Unassembled WGS sequence"/>
</dbReference>
<accession>A0ABU3NXV9</accession>
<evidence type="ECO:0000313" key="8">
    <source>
        <dbReference type="EMBL" id="MDT8901651.1"/>
    </source>
</evidence>
<dbReference type="CDD" id="cd16444">
    <property type="entry name" value="LipB"/>
    <property type="match status" value="1"/>
</dbReference>
<evidence type="ECO:0000256" key="5">
    <source>
        <dbReference type="HAMAP-Rule" id="MF_00013"/>
    </source>
</evidence>
<comment type="catalytic activity">
    <reaction evidence="5 6">
        <text>octanoyl-[ACP] + L-lysyl-[protein] = N(6)-octanoyl-L-lysyl-[protein] + holo-[ACP] + H(+)</text>
        <dbReference type="Rhea" id="RHEA:17665"/>
        <dbReference type="Rhea" id="RHEA-COMP:9636"/>
        <dbReference type="Rhea" id="RHEA-COMP:9685"/>
        <dbReference type="Rhea" id="RHEA-COMP:9752"/>
        <dbReference type="Rhea" id="RHEA-COMP:9928"/>
        <dbReference type="ChEBI" id="CHEBI:15378"/>
        <dbReference type="ChEBI" id="CHEBI:29969"/>
        <dbReference type="ChEBI" id="CHEBI:64479"/>
        <dbReference type="ChEBI" id="CHEBI:78463"/>
        <dbReference type="ChEBI" id="CHEBI:78809"/>
        <dbReference type="EC" id="2.3.1.181"/>
    </reaction>
</comment>
<reference evidence="8 9" key="1">
    <citation type="submission" date="2023-07" db="EMBL/GenBank/DDBJ databases">
        <title>The novel representative of Negativicutes class, Anaeroselena agilis gen. nov. sp. nov.</title>
        <authorList>
            <person name="Prokofeva M.I."/>
            <person name="Elcheninov A.G."/>
            <person name="Klyukina A."/>
            <person name="Kublanov I.V."/>
            <person name="Frolov E.N."/>
            <person name="Podosokorskaya O.A."/>
        </authorList>
    </citation>
    <scope>NUCLEOTIDE SEQUENCE [LARGE SCALE GENOMIC DNA]</scope>
    <source>
        <strain evidence="8 9">4137-cl</strain>
    </source>
</reference>
<comment type="caution">
    <text evidence="8">The sequence shown here is derived from an EMBL/GenBank/DDBJ whole genome shotgun (WGS) entry which is preliminary data.</text>
</comment>
<dbReference type="InterPro" id="IPR000544">
    <property type="entry name" value="Octanoyltransferase"/>
</dbReference>